<dbReference type="Proteomes" id="UP000298416">
    <property type="component" value="Unassembled WGS sequence"/>
</dbReference>
<name>A0A8X8YA87_SALSN</name>
<reference evidence="1" key="2">
    <citation type="submission" date="2020-08" db="EMBL/GenBank/DDBJ databases">
        <title>Plant Genome Project.</title>
        <authorList>
            <person name="Zhang R.-G."/>
        </authorList>
    </citation>
    <scope>NUCLEOTIDE SEQUENCE</scope>
    <source>
        <strain evidence="1">Huo1</strain>
        <tissue evidence="1">Leaf</tissue>
    </source>
</reference>
<protein>
    <submittedName>
        <fullName evidence="1">Uncharacterized protein</fullName>
    </submittedName>
</protein>
<keyword evidence="2" id="KW-1185">Reference proteome</keyword>
<dbReference type="EMBL" id="PNBA02000003">
    <property type="protein sequence ID" value="KAG6428783.1"/>
    <property type="molecule type" value="Genomic_DNA"/>
</dbReference>
<reference evidence="1" key="1">
    <citation type="submission" date="2018-01" db="EMBL/GenBank/DDBJ databases">
        <authorList>
            <person name="Mao J.F."/>
        </authorList>
    </citation>
    <scope>NUCLEOTIDE SEQUENCE</scope>
    <source>
        <strain evidence="1">Huo1</strain>
        <tissue evidence="1">Leaf</tissue>
    </source>
</reference>
<organism evidence="1">
    <name type="scientific">Salvia splendens</name>
    <name type="common">Scarlet sage</name>
    <dbReference type="NCBI Taxonomy" id="180675"/>
    <lineage>
        <taxon>Eukaryota</taxon>
        <taxon>Viridiplantae</taxon>
        <taxon>Streptophyta</taxon>
        <taxon>Embryophyta</taxon>
        <taxon>Tracheophyta</taxon>
        <taxon>Spermatophyta</taxon>
        <taxon>Magnoliopsida</taxon>
        <taxon>eudicotyledons</taxon>
        <taxon>Gunneridae</taxon>
        <taxon>Pentapetalae</taxon>
        <taxon>asterids</taxon>
        <taxon>lamiids</taxon>
        <taxon>Lamiales</taxon>
        <taxon>Lamiaceae</taxon>
        <taxon>Nepetoideae</taxon>
        <taxon>Mentheae</taxon>
        <taxon>Salviinae</taxon>
        <taxon>Salvia</taxon>
        <taxon>Salvia subgen. Calosphace</taxon>
        <taxon>core Calosphace</taxon>
    </lineage>
</organism>
<evidence type="ECO:0000313" key="1">
    <source>
        <dbReference type="EMBL" id="KAG6428783.1"/>
    </source>
</evidence>
<evidence type="ECO:0000313" key="2">
    <source>
        <dbReference type="Proteomes" id="UP000298416"/>
    </source>
</evidence>
<accession>A0A8X8YA87</accession>
<comment type="caution">
    <text evidence="1">The sequence shown here is derived from an EMBL/GenBank/DDBJ whole genome shotgun (WGS) entry which is preliminary data.</text>
</comment>
<sequence length="104" mass="11873">MLFLQHSCCSRIRGALIGSGRIRPNIRRPIYQPLRLRNLVYQHRALGCHAHWSVQRPPPATAPRVAEPGPEIPFNEEFQGPLHQQVGMILWFAFSTLTFSQSKS</sequence>
<proteinExistence type="predicted"/>
<gene>
    <name evidence="1" type="ORF">SASPL_106820</name>
</gene>
<dbReference type="AlphaFoldDB" id="A0A8X8YA87"/>